<feature type="compositionally biased region" description="Low complexity" evidence="1">
    <location>
        <begin position="281"/>
        <end position="292"/>
    </location>
</feature>
<organism evidence="2 3">
    <name type="scientific">Dreissena polymorpha</name>
    <name type="common">Zebra mussel</name>
    <name type="synonym">Mytilus polymorpha</name>
    <dbReference type="NCBI Taxonomy" id="45954"/>
    <lineage>
        <taxon>Eukaryota</taxon>
        <taxon>Metazoa</taxon>
        <taxon>Spiralia</taxon>
        <taxon>Lophotrochozoa</taxon>
        <taxon>Mollusca</taxon>
        <taxon>Bivalvia</taxon>
        <taxon>Autobranchia</taxon>
        <taxon>Heteroconchia</taxon>
        <taxon>Euheterodonta</taxon>
        <taxon>Imparidentia</taxon>
        <taxon>Neoheterodontei</taxon>
        <taxon>Myida</taxon>
        <taxon>Dreissenoidea</taxon>
        <taxon>Dreissenidae</taxon>
        <taxon>Dreissena</taxon>
    </lineage>
</organism>
<keyword evidence="3" id="KW-1185">Reference proteome</keyword>
<reference evidence="2" key="2">
    <citation type="submission" date="2020-11" db="EMBL/GenBank/DDBJ databases">
        <authorList>
            <person name="McCartney M.A."/>
            <person name="Auch B."/>
            <person name="Kono T."/>
            <person name="Mallez S."/>
            <person name="Becker A."/>
            <person name="Gohl D.M."/>
            <person name="Silverstein K.A.T."/>
            <person name="Koren S."/>
            <person name="Bechman K.B."/>
            <person name="Herman A."/>
            <person name="Abrahante J.E."/>
            <person name="Garbe J."/>
        </authorList>
    </citation>
    <scope>NUCLEOTIDE SEQUENCE</scope>
    <source>
        <strain evidence="2">Duluth1</strain>
        <tissue evidence="2">Whole animal</tissue>
    </source>
</reference>
<comment type="caution">
    <text evidence="2">The sequence shown here is derived from an EMBL/GenBank/DDBJ whole genome shotgun (WGS) entry which is preliminary data.</text>
</comment>
<gene>
    <name evidence="2" type="ORF">DPMN_000903</name>
</gene>
<evidence type="ECO:0000313" key="2">
    <source>
        <dbReference type="EMBL" id="KAH3877048.1"/>
    </source>
</evidence>
<dbReference type="AlphaFoldDB" id="A0A9D4RSA7"/>
<evidence type="ECO:0000256" key="1">
    <source>
        <dbReference type="SAM" id="MobiDB-lite"/>
    </source>
</evidence>
<feature type="region of interest" description="Disordered" evidence="1">
    <location>
        <begin position="280"/>
        <end position="301"/>
    </location>
</feature>
<accession>A0A9D4RSA7</accession>
<dbReference type="OrthoDB" id="10022757at2759"/>
<evidence type="ECO:0000313" key="3">
    <source>
        <dbReference type="Proteomes" id="UP000828390"/>
    </source>
</evidence>
<sequence>MADNYMMMNNNYLPAIQRYPSNNLPHVPGLQNVFSLQHQSGMPISAGQAFTSPAVGLSSITANMQSSNEHMTATTSFSEEQCSIRVPTILNQSLSCVNQTVNRVVSSMSNTPTLSSVTGFTFTTPTQSCLYSPSLTSTTHSQLYNPSMGGRTFAPTGCSGTWQHTVPQRMPWNTNQQGINVFTGINTDTVCSVSLSNNQAVTSCSVSDMYAVASCSGMSTKHKRRHANEIDDMAEYSPGLKIHLTEEKIARHMQGLRIHTHSPPLQDEYSIEAIHDNLVNSQQQSQQESSPSHGPVVQTGDAVPLSSDAVRLQTSLEIWENYQRLEQRLDTSDDEMTEADERKDNQPRLCVNLSSLPKAVETNPVIPKDILEKILNPCREVILWSPPGCAFKSVNNRSSTSVQCFSGEDSSIPMEAIEQTQSVVPGCEMMTDGMEMESFEDSLDL</sequence>
<name>A0A9D4RSA7_DREPO</name>
<dbReference type="EMBL" id="JAIWYP010000001">
    <property type="protein sequence ID" value="KAH3877048.1"/>
    <property type="molecule type" value="Genomic_DNA"/>
</dbReference>
<protein>
    <submittedName>
        <fullName evidence="2">Uncharacterized protein</fullName>
    </submittedName>
</protein>
<dbReference type="Proteomes" id="UP000828390">
    <property type="component" value="Unassembled WGS sequence"/>
</dbReference>
<reference evidence="2" key="1">
    <citation type="journal article" date="2019" name="bioRxiv">
        <title>The Genome of the Zebra Mussel, Dreissena polymorpha: A Resource for Invasive Species Research.</title>
        <authorList>
            <person name="McCartney M.A."/>
            <person name="Auch B."/>
            <person name="Kono T."/>
            <person name="Mallez S."/>
            <person name="Zhang Y."/>
            <person name="Obille A."/>
            <person name="Becker A."/>
            <person name="Abrahante J.E."/>
            <person name="Garbe J."/>
            <person name="Badalamenti J.P."/>
            <person name="Herman A."/>
            <person name="Mangelson H."/>
            <person name="Liachko I."/>
            <person name="Sullivan S."/>
            <person name="Sone E.D."/>
            <person name="Koren S."/>
            <person name="Silverstein K.A.T."/>
            <person name="Beckman K.B."/>
            <person name="Gohl D.M."/>
        </authorList>
    </citation>
    <scope>NUCLEOTIDE SEQUENCE</scope>
    <source>
        <strain evidence="2">Duluth1</strain>
        <tissue evidence="2">Whole animal</tissue>
    </source>
</reference>
<proteinExistence type="predicted"/>